<comment type="similarity">
    <text evidence="1">Belongs to the type-I restriction system S methylase family.</text>
</comment>
<keyword evidence="5" id="KW-0540">Nuclease</keyword>
<feature type="domain" description="Type I restriction modification DNA specificity" evidence="4">
    <location>
        <begin position="96"/>
        <end position="211"/>
    </location>
</feature>
<name>A0A6M2B298_9GAMM</name>
<comment type="caution">
    <text evidence="5">The sequence shown here is derived from an EMBL/GenBank/DDBJ whole genome shotgun (WGS) entry which is preliminary data.</text>
</comment>
<dbReference type="Pfam" id="PF01420">
    <property type="entry name" value="Methylase_S"/>
    <property type="match status" value="2"/>
</dbReference>
<dbReference type="GO" id="GO:0003677">
    <property type="term" value="F:DNA binding"/>
    <property type="evidence" value="ECO:0007669"/>
    <property type="project" value="UniProtKB-KW"/>
</dbReference>
<dbReference type="Gene3D" id="3.90.220.20">
    <property type="entry name" value="DNA methylase specificity domains"/>
    <property type="match status" value="2"/>
</dbReference>
<dbReference type="Proteomes" id="UP000476696">
    <property type="component" value="Unassembled WGS sequence"/>
</dbReference>
<organism evidence="5 6">
    <name type="scientific">Rahnella contaminans</name>
    <dbReference type="NCBI Taxonomy" id="2703882"/>
    <lineage>
        <taxon>Bacteria</taxon>
        <taxon>Pseudomonadati</taxon>
        <taxon>Pseudomonadota</taxon>
        <taxon>Gammaproteobacteria</taxon>
        <taxon>Enterobacterales</taxon>
        <taxon>Yersiniaceae</taxon>
        <taxon>Rahnella</taxon>
    </lineage>
</organism>
<keyword evidence="5" id="KW-0378">Hydrolase</keyword>
<keyword evidence="6" id="KW-1185">Reference proteome</keyword>
<reference evidence="5 6" key="1">
    <citation type="submission" date="2020-01" db="EMBL/GenBank/DDBJ databases">
        <authorList>
            <person name="Lee S.D."/>
        </authorList>
    </citation>
    <scope>NUCLEOTIDE SEQUENCE [LARGE SCALE GENOMIC DNA]</scope>
    <source>
        <strain evidence="5 6">Lac-M11</strain>
    </source>
</reference>
<dbReference type="SUPFAM" id="SSF116734">
    <property type="entry name" value="DNA methylase specificity domain"/>
    <property type="match status" value="2"/>
</dbReference>
<evidence type="ECO:0000313" key="5">
    <source>
        <dbReference type="EMBL" id="NGX87165.1"/>
    </source>
</evidence>
<keyword evidence="2" id="KW-0680">Restriction system</keyword>
<dbReference type="PANTHER" id="PTHR30408:SF12">
    <property type="entry name" value="TYPE I RESTRICTION ENZYME MJAVIII SPECIFICITY SUBUNIT"/>
    <property type="match status" value="1"/>
</dbReference>
<dbReference type="EMBL" id="JAADJS010000001">
    <property type="protein sequence ID" value="NGX87165.1"/>
    <property type="molecule type" value="Genomic_DNA"/>
</dbReference>
<dbReference type="PANTHER" id="PTHR30408">
    <property type="entry name" value="TYPE-1 RESTRICTION ENZYME ECOKI SPECIFICITY PROTEIN"/>
    <property type="match status" value="1"/>
</dbReference>
<dbReference type="Gene3D" id="1.10.287.1120">
    <property type="entry name" value="Bipartite methylase S protein"/>
    <property type="match status" value="1"/>
</dbReference>
<reference evidence="5 6" key="2">
    <citation type="submission" date="2020-03" db="EMBL/GenBank/DDBJ databases">
        <title>Rahnella aceri sp. nov., isoated from traditional Jeju Makgeolli.</title>
        <authorList>
            <person name="Kim I.S."/>
            <person name="Jeon D."/>
        </authorList>
    </citation>
    <scope>NUCLEOTIDE SEQUENCE [LARGE SCALE GENOMIC DNA]</scope>
    <source>
        <strain evidence="5 6">Lac-M11</strain>
    </source>
</reference>
<dbReference type="InterPro" id="IPR052021">
    <property type="entry name" value="Type-I_RS_S_subunit"/>
</dbReference>
<evidence type="ECO:0000256" key="2">
    <source>
        <dbReference type="ARBA" id="ARBA00022747"/>
    </source>
</evidence>
<dbReference type="InterPro" id="IPR000055">
    <property type="entry name" value="Restrct_endonuc_typeI_TRD"/>
</dbReference>
<dbReference type="RefSeq" id="WP_165058544.1">
    <property type="nucleotide sequence ID" value="NZ_JAADJS010000001.1"/>
</dbReference>
<evidence type="ECO:0000256" key="3">
    <source>
        <dbReference type="ARBA" id="ARBA00023125"/>
    </source>
</evidence>
<dbReference type="GO" id="GO:0009307">
    <property type="term" value="P:DNA restriction-modification system"/>
    <property type="evidence" value="ECO:0007669"/>
    <property type="project" value="UniProtKB-KW"/>
</dbReference>
<accession>A0A6M2B298</accession>
<proteinExistence type="inferred from homology"/>
<dbReference type="GO" id="GO:0004519">
    <property type="term" value="F:endonuclease activity"/>
    <property type="evidence" value="ECO:0007669"/>
    <property type="project" value="UniProtKB-KW"/>
</dbReference>
<gene>
    <name evidence="5" type="ORF">GW579_08665</name>
</gene>
<dbReference type="InterPro" id="IPR044946">
    <property type="entry name" value="Restrct_endonuc_typeI_TRD_sf"/>
</dbReference>
<dbReference type="CDD" id="cd17280">
    <property type="entry name" value="RMtype1_S_MspEN3ORF6650P_TRD2-CR2_like"/>
    <property type="match status" value="1"/>
</dbReference>
<evidence type="ECO:0000313" key="6">
    <source>
        <dbReference type="Proteomes" id="UP000476696"/>
    </source>
</evidence>
<keyword evidence="5" id="KW-0255">Endonuclease</keyword>
<evidence type="ECO:0000256" key="1">
    <source>
        <dbReference type="ARBA" id="ARBA00010923"/>
    </source>
</evidence>
<dbReference type="AlphaFoldDB" id="A0A6M2B298"/>
<sequence length="462" mass="51824">MSGRYKAYGEYRVVKLNGIEKFPSLWEIKQVRYLLKDGYEGIKIGPFGSALKLDDMVEEGVRVYGQENIINKDFSLGSRNISFNKYKDMVSYGVSVGDILITLMGTSGKCEIFPYEAKKGIIDSHLLRIRVNKKIIIPRFFKLLIDESPEIKHQMLIQGKGSIMHGLNSGVIKGLNLPLPTFLEQKLILNFLDHETSKIDTLIEKQQQLIELLKEKRQAVISHAVTKGLDPDVPMKDSGVEWLGEVPQTWEMWKLAHAFEVIGSGTTPSSDNDSWFEGDIPWVTTGELRETVITHTVKKVSKLTLERFSALKIHPVGSVVIAMYGATIGRLGILGVKSTTNQACCVLTFSRVIDNKYLYYWLGGYKDNIIRLSSGGGQPNINQEKVASLKISSPILKEQTQIAAFLDHETAKIDKLIDLQLLQIELLKERRTALISAAVTGKIDVRDWQVPVTQTESDEVMA</sequence>
<feature type="domain" description="Type I restriction modification DNA specificity" evidence="4">
    <location>
        <begin position="247"/>
        <end position="411"/>
    </location>
</feature>
<protein>
    <submittedName>
        <fullName evidence="5">Restriction endonuclease subunit S</fullName>
    </submittedName>
</protein>
<keyword evidence="3" id="KW-0238">DNA-binding</keyword>
<evidence type="ECO:0000259" key="4">
    <source>
        <dbReference type="Pfam" id="PF01420"/>
    </source>
</evidence>